<keyword evidence="2" id="KW-0812">Transmembrane</keyword>
<dbReference type="RefSeq" id="WP_145275713.1">
    <property type="nucleotide sequence ID" value="NZ_CP036272.1"/>
</dbReference>
<gene>
    <name evidence="3" type="ORF">SV7mr_40960</name>
</gene>
<dbReference type="OrthoDB" id="5456309at2"/>
<reference evidence="3 4" key="1">
    <citation type="submission" date="2019-02" db="EMBL/GenBank/DDBJ databases">
        <title>Deep-cultivation of Planctomycetes and their phenomic and genomic characterization uncovers novel biology.</title>
        <authorList>
            <person name="Wiegand S."/>
            <person name="Jogler M."/>
            <person name="Boedeker C."/>
            <person name="Pinto D."/>
            <person name="Vollmers J."/>
            <person name="Rivas-Marin E."/>
            <person name="Kohn T."/>
            <person name="Peeters S.H."/>
            <person name="Heuer A."/>
            <person name="Rast P."/>
            <person name="Oberbeckmann S."/>
            <person name="Bunk B."/>
            <person name="Jeske O."/>
            <person name="Meyerdierks A."/>
            <person name="Storesund J.E."/>
            <person name="Kallscheuer N."/>
            <person name="Luecker S."/>
            <person name="Lage O.M."/>
            <person name="Pohl T."/>
            <person name="Merkel B.J."/>
            <person name="Hornburger P."/>
            <person name="Mueller R.-W."/>
            <person name="Bruemmer F."/>
            <person name="Labrenz M."/>
            <person name="Spormann A.M."/>
            <person name="Op den Camp H."/>
            <person name="Overmann J."/>
            <person name="Amann R."/>
            <person name="Jetten M.S.M."/>
            <person name="Mascher T."/>
            <person name="Medema M.H."/>
            <person name="Devos D.P."/>
            <person name="Kaster A.-K."/>
            <person name="Ovreas L."/>
            <person name="Rohde M."/>
            <person name="Galperin M.Y."/>
            <person name="Jogler C."/>
        </authorList>
    </citation>
    <scope>NUCLEOTIDE SEQUENCE [LARGE SCALE GENOMIC DNA]</scope>
    <source>
        <strain evidence="3 4">SV_7m_r</strain>
    </source>
</reference>
<dbReference type="InterPro" id="IPR011465">
    <property type="entry name" value="DUF1571"/>
</dbReference>
<protein>
    <recommendedName>
        <fullName evidence="5">DUF1571 domain-containing protein</fullName>
    </recommendedName>
</protein>
<sequence length="319" mass="34733">MSTRSKFVFFIVVCVCGIVGFRLFGKGEVNGSVEVAPLGGTSVSAKTPDAVDPSAVAGVGEAGEPGSANASSGSGVSSMQQVIDIAEEALVSMSSNLEDYTATFVKQESVSGTLSPVTQMQIKIQSRMRNETDDAPMRIYLKFEQPEANQGREVIWAGDMNDGKMAVYEPVILLNLKTLWLDPTGPLAMRGQRYPIYHIGLVQLVEELVARGKREIGNPDVTVALQEGFSYGDRTCQLLTAKRSKPSGGDPADDFSRAEIVFDPNDKLVLAFRSYGWPEEGAVDQQAPLLESYEYRDVKLNVGLTEEDFDYQNEGYSFP</sequence>
<proteinExistence type="predicted"/>
<evidence type="ECO:0000256" key="2">
    <source>
        <dbReference type="SAM" id="Phobius"/>
    </source>
</evidence>
<organism evidence="3 4">
    <name type="scientific">Stieleria bergensis</name>
    <dbReference type="NCBI Taxonomy" id="2528025"/>
    <lineage>
        <taxon>Bacteria</taxon>
        <taxon>Pseudomonadati</taxon>
        <taxon>Planctomycetota</taxon>
        <taxon>Planctomycetia</taxon>
        <taxon>Pirellulales</taxon>
        <taxon>Pirellulaceae</taxon>
        <taxon>Stieleria</taxon>
    </lineage>
</organism>
<feature type="region of interest" description="Disordered" evidence="1">
    <location>
        <begin position="54"/>
        <end position="75"/>
    </location>
</feature>
<evidence type="ECO:0000256" key="1">
    <source>
        <dbReference type="SAM" id="MobiDB-lite"/>
    </source>
</evidence>
<evidence type="ECO:0000313" key="4">
    <source>
        <dbReference type="Proteomes" id="UP000315003"/>
    </source>
</evidence>
<feature type="transmembrane region" description="Helical" evidence="2">
    <location>
        <begin position="7"/>
        <end position="25"/>
    </location>
</feature>
<accession>A0A517SZI4</accession>
<evidence type="ECO:0008006" key="5">
    <source>
        <dbReference type="Google" id="ProtNLM"/>
    </source>
</evidence>
<evidence type="ECO:0000313" key="3">
    <source>
        <dbReference type="EMBL" id="QDT61559.1"/>
    </source>
</evidence>
<name>A0A517SZI4_9BACT</name>
<dbReference type="EMBL" id="CP036272">
    <property type="protein sequence ID" value="QDT61559.1"/>
    <property type="molecule type" value="Genomic_DNA"/>
</dbReference>
<dbReference type="AlphaFoldDB" id="A0A517SZI4"/>
<keyword evidence="2" id="KW-1133">Transmembrane helix</keyword>
<keyword evidence="4" id="KW-1185">Reference proteome</keyword>
<keyword evidence="2" id="KW-0472">Membrane</keyword>
<dbReference type="Pfam" id="PF07608">
    <property type="entry name" value="DUF1571"/>
    <property type="match status" value="1"/>
</dbReference>
<dbReference type="Proteomes" id="UP000315003">
    <property type="component" value="Chromosome"/>
</dbReference>